<dbReference type="InterPro" id="IPR027417">
    <property type="entry name" value="P-loop_NTPase"/>
</dbReference>
<dbReference type="SUPFAM" id="SSF52540">
    <property type="entry name" value="P-loop containing nucleoside triphosphate hydrolases"/>
    <property type="match status" value="1"/>
</dbReference>
<dbReference type="Pfam" id="PF13191">
    <property type="entry name" value="AAA_16"/>
    <property type="match status" value="1"/>
</dbReference>
<evidence type="ECO:0000313" key="5">
    <source>
        <dbReference type="EMBL" id="CAG2156045.1"/>
    </source>
</evidence>
<keyword evidence="6" id="KW-1185">Reference proteome</keyword>
<evidence type="ECO:0000256" key="2">
    <source>
        <dbReference type="ARBA" id="ARBA00022840"/>
    </source>
</evidence>
<dbReference type="InterPro" id="IPR041664">
    <property type="entry name" value="AAA_16"/>
</dbReference>
<evidence type="ECO:0000259" key="4">
    <source>
        <dbReference type="SMART" id="SM01043"/>
    </source>
</evidence>
<dbReference type="Gene3D" id="1.25.40.10">
    <property type="entry name" value="Tetratricopeptide repeat domain"/>
    <property type="match status" value="2"/>
</dbReference>
<evidence type="ECO:0000313" key="6">
    <source>
        <dbReference type="Proteomes" id="UP000672657"/>
    </source>
</evidence>
<feature type="region of interest" description="Disordered" evidence="3">
    <location>
        <begin position="287"/>
        <end position="322"/>
    </location>
</feature>
<dbReference type="Gene3D" id="1.10.10.10">
    <property type="entry name" value="Winged helix-like DNA-binding domain superfamily/Winged helix DNA-binding domain"/>
    <property type="match status" value="1"/>
</dbReference>
<dbReference type="SMART" id="SM01043">
    <property type="entry name" value="BTAD"/>
    <property type="match status" value="1"/>
</dbReference>
<comment type="caution">
    <text evidence="5">The sequence shown here is derived from an EMBL/GenBank/DDBJ whole genome shotgun (WGS) entry which is preliminary data.</text>
</comment>
<dbReference type="PANTHER" id="PTHR16305:SF28">
    <property type="entry name" value="GUANYLATE CYCLASE DOMAIN-CONTAINING PROTEIN"/>
    <property type="match status" value="1"/>
</dbReference>
<dbReference type="InterPro" id="IPR011990">
    <property type="entry name" value="TPR-like_helical_dom_sf"/>
</dbReference>
<accession>A0ABN7Q628</accession>
<gene>
    <name evidence="5" type="ORF">LMG26411_05119</name>
</gene>
<dbReference type="InterPro" id="IPR036388">
    <property type="entry name" value="WH-like_DNA-bd_sf"/>
</dbReference>
<dbReference type="EMBL" id="CAJPVI010000035">
    <property type="protein sequence ID" value="CAG2156045.1"/>
    <property type="molecule type" value="Genomic_DNA"/>
</dbReference>
<dbReference type="PANTHER" id="PTHR16305">
    <property type="entry name" value="TESTICULAR SOLUBLE ADENYLYL CYCLASE"/>
    <property type="match status" value="1"/>
</dbReference>
<dbReference type="Proteomes" id="UP000672657">
    <property type="component" value="Unassembled WGS sequence"/>
</dbReference>
<dbReference type="InterPro" id="IPR005158">
    <property type="entry name" value="BTAD"/>
</dbReference>
<organism evidence="5 6">
    <name type="scientific">Cupriavidus numazuensis</name>
    <dbReference type="NCBI Taxonomy" id="221992"/>
    <lineage>
        <taxon>Bacteria</taxon>
        <taxon>Pseudomonadati</taxon>
        <taxon>Pseudomonadota</taxon>
        <taxon>Betaproteobacteria</taxon>
        <taxon>Burkholderiales</taxon>
        <taxon>Burkholderiaceae</taxon>
        <taxon>Cupriavidus</taxon>
    </lineage>
</organism>
<keyword evidence="1" id="KW-0547">Nucleotide-binding</keyword>
<sequence>MPRGWPVNPPSAVRAVQPVPLCAGIVETTVESSVAALPSRSLSPATAPVDDRLRIRLLGDLCVMHGTAAVPLPASRRTRALLGYLAATGTAQSRQALCDLLWNSPDDPRAALRWSLTKLRPVVDVPGDARLRCDRERVHLECGDVWLDIARVQALLAAGATNATLQSLEEAAQLLQGEFLSGLDLPGCYRFYHWCTAERERYAGMRSAVLAELVARLQDAPDQALQYARAMVAADPLAESAHATLVGMLSAAGRYPDAEQHYTYARDLLQRELSMPADGPLDQAIRHARRRQQERSAVPQTCDERSSASDTAITPPPSAPFVGRQRERHAMDALVAARHANVLTLLEGESGIGKTRLLDYLADAARHAGLRVLRGRCYEAEMIRPYGLWSDALRAMAHDWPPASSPDNASGSREQLFSDTAAWLGRQAMEQPIAVLLDDVQWMDEGSAALLHYLCRTLPAQAPIVTCAAARVAETADNAWTRSLLQSLARDGRLRRLPLGPLDTAEVAALLGPGSTLDATAVARDSGGNPLFILQLADAASCGQTGAISTLDELVMQRLDALDHDARELLLRACALGREVRPRLLADVAGAPLAQVLATLERLERHGLLRPGTMSGIGDDACYDFSHDVVRQAAYRSMSAPRRRIVHGWIAQHLQAQCATDPALHGELAHHAALAGDSALAAKACADAADHCLRVCANDEAVLVTERGLGLLEALVSGPARTRLAVRLLKLRVVAASNRPERRTPALAEALRQAVEDADALGLHEDAAEGLHMLSWLSQQDNDIEGTRLATLAAERMTRKADAATRCQQLANTARCLLEVESDLPQAQAMLADAERLAQSLALRVIELAWGQGLLARAHGDAATAFDRVSLAVALARQRQDHWREYECLVWLATLALELGRDVELAGLSARIAEAARRMGEADAPFARALAALAGLRQGDASALPTLEQALEDLRAIDDKAHLAYALNSTSSLLRDNGSDVPTRPLALEALAAARTVRRQTETVVALAHLAMVDAESGDVASSAHWLAELAEAGHQHALNARATAAANGAREACRAIPTLAPTRPA</sequence>
<name>A0ABN7Q628_9BURK</name>
<protein>
    <recommendedName>
        <fullName evidence="4">Bacterial transcriptional activator domain-containing protein</fullName>
    </recommendedName>
</protein>
<reference evidence="5 6" key="1">
    <citation type="submission" date="2021-03" db="EMBL/GenBank/DDBJ databases">
        <authorList>
            <person name="Peeters C."/>
        </authorList>
    </citation>
    <scope>NUCLEOTIDE SEQUENCE [LARGE SCALE GENOMIC DNA]</scope>
    <source>
        <strain evidence="5 6">LMG 26411</strain>
    </source>
</reference>
<keyword evidence="2" id="KW-0067">ATP-binding</keyword>
<feature type="domain" description="Bacterial transcriptional activator" evidence="4">
    <location>
        <begin position="147"/>
        <end position="286"/>
    </location>
</feature>
<proteinExistence type="predicted"/>
<dbReference type="Pfam" id="PF03704">
    <property type="entry name" value="BTAD"/>
    <property type="match status" value="1"/>
</dbReference>
<evidence type="ECO:0000256" key="1">
    <source>
        <dbReference type="ARBA" id="ARBA00022741"/>
    </source>
</evidence>
<dbReference type="SUPFAM" id="SSF48452">
    <property type="entry name" value="TPR-like"/>
    <property type="match status" value="1"/>
</dbReference>
<evidence type="ECO:0000256" key="3">
    <source>
        <dbReference type="SAM" id="MobiDB-lite"/>
    </source>
</evidence>